<dbReference type="InterPro" id="IPR057670">
    <property type="entry name" value="SH3_retrovirus"/>
</dbReference>
<dbReference type="Pfam" id="PF25597">
    <property type="entry name" value="SH3_retrovirus"/>
    <property type="match status" value="1"/>
</dbReference>
<evidence type="ECO:0000256" key="11">
    <source>
        <dbReference type="SAM" id="MobiDB-lite"/>
    </source>
</evidence>
<dbReference type="InterPro" id="IPR036397">
    <property type="entry name" value="RNaseH_sf"/>
</dbReference>
<evidence type="ECO:0000256" key="3">
    <source>
        <dbReference type="ARBA" id="ARBA00022729"/>
    </source>
</evidence>
<keyword evidence="5 9" id="KW-0378">Hydrolase</keyword>
<dbReference type="InterPro" id="IPR010259">
    <property type="entry name" value="S8pro/Inhibitor_I9"/>
</dbReference>
<dbReference type="Pfam" id="PF22936">
    <property type="entry name" value="Pol_BBD"/>
    <property type="match status" value="1"/>
</dbReference>
<evidence type="ECO:0000259" key="12">
    <source>
        <dbReference type="PROSITE" id="PS50158"/>
    </source>
</evidence>
<dbReference type="Pfam" id="PF00082">
    <property type="entry name" value="Peptidase_S8"/>
    <property type="match status" value="1"/>
</dbReference>
<dbReference type="Pfam" id="PF13976">
    <property type="entry name" value="gag_pre-integrs"/>
    <property type="match status" value="1"/>
</dbReference>
<feature type="region of interest" description="Disordered" evidence="11">
    <location>
        <begin position="2291"/>
        <end position="2340"/>
    </location>
</feature>
<protein>
    <submittedName>
        <fullName evidence="14">Uncharacterized protein</fullName>
    </submittedName>
</protein>
<evidence type="ECO:0000256" key="10">
    <source>
        <dbReference type="SAM" id="Coils"/>
    </source>
</evidence>
<feature type="region of interest" description="Disordered" evidence="11">
    <location>
        <begin position="565"/>
        <end position="584"/>
    </location>
</feature>
<evidence type="ECO:0000256" key="7">
    <source>
        <dbReference type="PIRSR" id="PIRSR615500-1"/>
    </source>
</evidence>
<feature type="compositionally biased region" description="Polar residues" evidence="11">
    <location>
        <begin position="804"/>
        <end position="834"/>
    </location>
</feature>
<feature type="compositionally biased region" description="Basic and acidic residues" evidence="11">
    <location>
        <begin position="720"/>
        <end position="731"/>
    </location>
</feature>
<keyword evidence="10" id="KW-0175">Coiled coil</keyword>
<dbReference type="SUPFAM" id="SSF52743">
    <property type="entry name" value="Subtilisin-like"/>
    <property type="match status" value="1"/>
</dbReference>
<dbReference type="InterPro" id="IPR013103">
    <property type="entry name" value="RVT_2"/>
</dbReference>
<dbReference type="GO" id="GO:0006508">
    <property type="term" value="P:proteolysis"/>
    <property type="evidence" value="ECO:0007669"/>
    <property type="project" value="UniProtKB-KW"/>
</dbReference>
<dbReference type="SUPFAM" id="SSF57756">
    <property type="entry name" value="Retrovirus zinc finger-like domains"/>
    <property type="match status" value="1"/>
</dbReference>
<proteinExistence type="inferred from homology"/>
<feature type="active site" description="Charge relay system" evidence="7 9">
    <location>
        <position position="3488"/>
    </location>
</feature>
<feature type="compositionally biased region" description="Polar residues" evidence="11">
    <location>
        <begin position="2170"/>
        <end position="2182"/>
    </location>
</feature>
<evidence type="ECO:0000313" key="14">
    <source>
        <dbReference type="EMBL" id="KAJ9560085.1"/>
    </source>
</evidence>
<feature type="coiled-coil region" evidence="10">
    <location>
        <begin position="471"/>
        <end position="554"/>
    </location>
</feature>
<feature type="domain" description="Integrase catalytic" evidence="13">
    <location>
        <begin position="1078"/>
        <end position="1244"/>
    </location>
</feature>
<feature type="active site" description="Charge relay system" evidence="7 9">
    <location>
        <position position="3211"/>
    </location>
</feature>
<dbReference type="InterPro" id="IPR041469">
    <property type="entry name" value="Subtilisin-like_FN3"/>
</dbReference>
<dbReference type="Pfam" id="PF07727">
    <property type="entry name" value="RVT_2"/>
    <property type="match status" value="1"/>
</dbReference>
<dbReference type="CDD" id="cd04852">
    <property type="entry name" value="Peptidases_S8_3"/>
    <property type="match status" value="1"/>
</dbReference>
<dbReference type="InterPro" id="IPR001878">
    <property type="entry name" value="Znf_CCHC"/>
</dbReference>
<dbReference type="SMART" id="SM00343">
    <property type="entry name" value="ZnF_C2HC"/>
    <property type="match status" value="2"/>
</dbReference>
<accession>A0AA38TFM0</accession>
<keyword evidence="6 9" id="KW-0720">Serine protease</keyword>
<feature type="compositionally biased region" description="Polar residues" evidence="11">
    <location>
        <begin position="225"/>
        <end position="242"/>
    </location>
</feature>
<feature type="compositionally biased region" description="Polar residues" evidence="11">
    <location>
        <begin position="2315"/>
        <end position="2334"/>
    </location>
</feature>
<dbReference type="PANTHER" id="PTHR10795">
    <property type="entry name" value="PROPROTEIN CONVERTASE SUBTILISIN/KEXIN"/>
    <property type="match status" value="1"/>
</dbReference>
<feature type="region of interest" description="Disordered" evidence="11">
    <location>
        <begin position="1364"/>
        <end position="1419"/>
    </location>
</feature>
<feature type="compositionally biased region" description="Low complexity" evidence="11">
    <location>
        <begin position="339"/>
        <end position="402"/>
    </location>
</feature>
<evidence type="ECO:0000256" key="5">
    <source>
        <dbReference type="ARBA" id="ARBA00022801"/>
    </source>
</evidence>
<evidence type="ECO:0000313" key="15">
    <source>
        <dbReference type="Proteomes" id="UP001172457"/>
    </source>
</evidence>
<evidence type="ECO:0000256" key="2">
    <source>
        <dbReference type="ARBA" id="ARBA00022670"/>
    </source>
</evidence>
<dbReference type="InterPro" id="IPR025724">
    <property type="entry name" value="GAG-pre-integrase_dom"/>
</dbReference>
<feature type="compositionally biased region" description="Low complexity" evidence="11">
    <location>
        <begin position="2187"/>
        <end position="2203"/>
    </location>
</feature>
<keyword evidence="2 9" id="KW-0645">Protease</keyword>
<dbReference type="InterPro" id="IPR012337">
    <property type="entry name" value="RNaseH-like_sf"/>
</dbReference>
<dbReference type="InterPro" id="IPR001584">
    <property type="entry name" value="Integrase_cat-core"/>
</dbReference>
<feature type="compositionally biased region" description="Polar residues" evidence="11">
    <location>
        <begin position="2523"/>
        <end position="2535"/>
    </location>
</feature>
<dbReference type="InterPro" id="IPR036852">
    <property type="entry name" value="Peptidase_S8/S53_dom_sf"/>
</dbReference>
<keyword evidence="8" id="KW-0479">Metal-binding</keyword>
<dbReference type="PROSITE" id="PS51892">
    <property type="entry name" value="SUBTILASE"/>
    <property type="match status" value="1"/>
</dbReference>
<dbReference type="SUPFAM" id="SSF53098">
    <property type="entry name" value="Ribonuclease H-like"/>
    <property type="match status" value="1"/>
</dbReference>
<keyword evidence="15" id="KW-1185">Reference proteome</keyword>
<keyword evidence="3" id="KW-0732">Signal</keyword>
<dbReference type="InterPro" id="IPR045051">
    <property type="entry name" value="SBT"/>
</dbReference>
<comment type="caution">
    <text evidence="14">The sequence shown here is derived from an EMBL/GenBank/DDBJ whole genome shotgun (WGS) entry which is preliminary data.</text>
</comment>
<dbReference type="GO" id="GO:0015074">
    <property type="term" value="P:DNA integration"/>
    <property type="evidence" value="ECO:0007669"/>
    <property type="project" value="InterPro"/>
</dbReference>
<comment type="similarity">
    <text evidence="1 9">Belongs to the peptidase S8 family.</text>
</comment>
<dbReference type="Pfam" id="PF00665">
    <property type="entry name" value="rve"/>
    <property type="match status" value="1"/>
</dbReference>
<dbReference type="Proteomes" id="UP001172457">
    <property type="component" value="Chromosome 2"/>
</dbReference>
<dbReference type="PRINTS" id="PR00723">
    <property type="entry name" value="SUBTILISIN"/>
</dbReference>
<dbReference type="InterPro" id="IPR000209">
    <property type="entry name" value="Peptidase_S8/S53_dom"/>
</dbReference>
<dbReference type="InterPro" id="IPR034197">
    <property type="entry name" value="Peptidases_S8_3"/>
</dbReference>
<sequence length="3716" mass="418329">MEGMESMMVSKVPMLKPTEFDMWKLRIKQYMMLTDYSMWDIVENGPIRREAGEGGVVPPPRTDAERKTRQSEMKALSTLLLAIPNEYQHQFVTCENAKVLWEALEKRFAGSKSSKRNQKAVLKQQYENFMSSKNESMTQTFDRFNKLIGELATVGVKMDNDDLNRKFLRSLGEEWIIYTVPFRQSDNLEDKELDDLYNDLRVFEAEVEAKKKPVGYSHNTALFSGGESITNGEPNSSTPISKQETEGDSVMEALFSSHAGVSLVNEDLDQIHADDLEEMDLKWQMAMITVRVNRFMRRTGRRNFGMRKDDRLGFDKSKVECYKCHGLGHFARECRGGYNNQQQNQQNNQQQNQQNQQQNPLQHNQQQFVQQQQTQNVHNQHQHPFSSNRANNNNRNPNSGSSQALVSQEGAGFDWSDQAEDQVQNQAFMAEIKEEPISETPQEVKSKLCSSSCLETVRKYRDHNQVMCDSIKKLELSRRESSLVIANLEDQIKAYQANEVQYGYDLNYWNWEKKEFELKISRISAELDKTREDLNKANENLEKYSKSSKALDELLKSQVHDDLKKGIGYHNTPPPYNNNYIPPTTDILDRLDKSDLPKAALEVDPLLNDSEFKKDDPHKPDPKLQKDCNTKPDVKSQEGTSKKKEKEVKRGNQRNWNQQWAQKHGIDLNKINKPKPCFICCNPNHLAKHCYFNPVNQRAFTKNKFVGSFRTNRQNSSKENSSDKASHDKYLNMKNTKVSRLAKTKPSFSKMPKSKSTVRKVWVPKAVESQKSTASGNSTAKSTSKSEPTVKQVWMPKAAESKKSTASNIPIADSTASKKGTDSSLPNADSTNPKHSAALKTILKRYAHTPILKTKYSSHEIPSTDYLLKLNRLTEDNQQIGKSIWHIDSGCSRHMTGNKFILQNFKHFEGGHVAFGDNPKGGKIKGKGKISKDKMSFEDVFYVEQLRYNLLSVSQVCDKKFGVFFTDSECLILAPGFKIDENLILLRSPRKDNVYCLDLERIPSNQSLNCLFSKASHDESNLWHRRMCHMNFKNMNKLVKNNLVRGLPRKEFLCNDNCVACLKGKQHKSSHKSKEVNSISSPLQLIHMDLFGPTNVMSIGKKSYCLVIVDDFSRFTWVYFLKTKDETSGLIKSFVTRVENQSNLKVKVIRSDNGTEFKNSDINSFCDEKGIEKQYSAPRTPQHNGVAERRNRTLIEAARSLLADSKLPITFWAEAVNTACYVQNRTLVVKSQGKTPYEIFKKKKPFIGFFKPFGCPCTILNTKSQLGKFDSKSEEGFLVGYATQCKGYRVFNSVTRIIEESENVKCNEHTPNAQGTGPNWLFDIDSFTNSFKTSEQDYTGPSTQQVSEVQPQFVMFPIPTIDPAEFCTNVDQGEDDHGEDDQGKGDVTIQAGDQTVETLSQPQSSQEDESTPEQADTNLSDSLQEEAPYQTRTQKNHPTTLVIGDVESPMLTRHKSKQAAPSSSHLSLISCFLSQEEPKKAHDAMKDPSWIEAMQEELLQFVLQHVWDLVDLPSGHRAIGTKWIFRNKKDERGIVIKNKARLVAQGYTQEEGIDYDEVFAPVARIEAIRLFLAYASFKNFKVYQMDVKSAFLYGKIEEEVYVCQPPGFEDPRYPDRVYKLNKALYGLHQAPRAWYDTLSTYLLENDFTRGVIDKTLFIKREKQEILLVQIYVDDIIFGSTKSSMCKEFEDLMHKKFKMSAMGELTFFLGLQVAQKEDGIFIHQSKYVKDILHKFGFSDVKPASTPMETHKHLTVDPEGQEVDVHHYRSMIGSLMYLTASRPDIMFAVCVCARFQVQPKESHLQAVKRIFRYLKGHSKFGLWYPHDSPFDLIAYTDSDYGGANMDRKSTTGGCQFLGSRLVSWQCKKQTSVSTSTAEAEYIAAASCCSQVLWIQNQMLDYGLTFLNTPIYIDNSSAIKEHNRVAYLTKDTGNEDFHEIIDFVTSSHIATAITINPTIYKGHMQQFWTNATSEELNGVPTILSKVGGRRLLLTEAKIRAHLHLDDLDGITSFSISDLFENLQRMGYEGTIGNLKLDKSKFSPQWKFLVHTLIHSISKKSTSWNEFSSTIAYALICLANNQRFNFSKMIFDDIVAHIKAPLPKTLKKLYLYPRFIQVFINAELPGLAIPLDIYKGADPSPKMFAFLRKTNKGFSGSVTPLFSTMRRVTHPQDENSGLQPNQSSTPPEILPTSSTSHSPQIPSSSAPTPSLTKDVTRHSGVPSSSMPSIPEPLSPSLEHSPMDIPQRESPRVSPNSQKVPSKEEVGHVDCKAQPTAHVQGAEQDRLNINKTFSMATQDEQSSRGPGCQETMGVAGASARQRTTTNFSKDPSRAGNTPENGEDRYTSDELMVALGKIAADCTEALNLAKSQASQIAELQKVVKVQQRLMQAGDTLLQEHDNRLAIQASRIMSQNMQLSILRRMLYSFIAQKKRHPFPATHFTFSKGESSQAKGESSQPNQQQQDQQQQCAQQEEVQIEKVNEQQSAKEDAESEKRFEKEKEAVEVLLVGLPNRGFMADARKVVSSAAVQTSQPQQQNIASADSKGKGILIEEPKKKAAQRIPEEINAQLSAAKIQEMLDQDAKEDAEMNEKLSSIKRKKSIAKKTPVAKKRKIVEEDDDTFIHWTTVKTGQKDDLKVIRRNGKENVYFNLDKFISGCTRKDLDDFNKVGLELYGAEFFGRSMQKLNTTIKMVMECLDRTYSPSYMNQRALGIILWKVYTKSEVVMLRLSDGSDEFHLFEREYNLNLLRIEGILKKSNKHLKLNELEKQYVARVKEMKRRITGEAVQEEEAYNPFGKVENWEVISQSNRLYYKLNRQGGYKDFWKTFSDMLEHCSRENLKEIFEHGMAVYGEVLNEEEVEDAMVDKIKKALEWLCMLFDVNRVQDLIVQDVEIVNQWVLYESCGVYAVVYDGSNCEYCLVEGDYNHSLVKLQKMIEKGLSCSRSSEMGADLDNDQDREDYFRLKLRIEDNAEIADNDRVVIVSNLSCVIREKINVLTEFIPMANQILFLWLLSLSISSNSLISLATSETYIVHMDLSAMPKSFSTHHTWFTATLDSIAAVTTTAASASSSSKLVYSYTNAIHGFTANLSPSELEMVKSSPGYLASVKDATVQLDTTHSTQFLGLSSKSGAWPVGGYGKDVIIGLVDTGIWPESGSFNDDGLGAVPSRWKGECEAGFRFNSSLCNKKLIGARYFNKGLISNRKNSTLSMNSARDTNGHGTHTCSTAAGRYVKQASFLGYGTGTASGVAPNARIAVYKAIWEEGRFLSDILAAIDQAITDGVDVLSLSLRADGVALYEDPIAIATFAALEKVSITGLALYPGNSSSNPSPIVFTGACEKDDIEANKLQRKIVVCFDNNDTLRQQFYTVESLNVSGAIFITNNRTDLELYMPSTYPVLFLDLQSGKIVTDYIQKADNGQAKASMKFHRTRLGEKPAPRVASYSSRGPSSSCPVVLKPDLIAPGSLILAAWPDSISAAYIRKEDRQLYSKFNLISGTSMSCPHASGVAALLKAAHPEWSPSAIRSAMMTTSEILDNTLKPIQDIGDNDNPATPLAMGSGHISPNRALNPGLIYDVKPEDYVNLLCGLKFTKTQIQTITRSSKFNCSNPSLDLNYPSFIAFFNGNDTKSTAKVVQVFKRTVTYVGDGSSTFTAKLTAISGLNVSVSPDKLTFGSKNEKQSYKLRIEGPNTLKGEVVFGFLSWIESKRNIVVRSPIVATCLIGTKDTF</sequence>
<feature type="compositionally biased region" description="Low complexity" evidence="11">
    <location>
        <begin position="2452"/>
        <end position="2468"/>
    </location>
</feature>
<feature type="region of interest" description="Disordered" evidence="11">
    <location>
        <begin position="2433"/>
        <end position="2468"/>
    </location>
</feature>
<reference evidence="14" key="1">
    <citation type="submission" date="2023-03" db="EMBL/GenBank/DDBJ databases">
        <title>Chromosome-scale reference genome and RAD-based genetic map of yellow starthistle (Centaurea solstitialis) reveal putative structural variation and QTLs associated with invader traits.</title>
        <authorList>
            <person name="Reatini B."/>
            <person name="Cang F.A."/>
            <person name="Jiang Q."/>
            <person name="Mckibben M.T.W."/>
            <person name="Barker M.S."/>
            <person name="Rieseberg L.H."/>
            <person name="Dlugosch K.M."/>
        </authorList>
    </citation>
    <scope>NUCLEOTIDE SEQUENCE</scope>
    <source>
        <strain evidence="14">CAN-66</strain>
        <tissue evidence="14">Leaf</tissue>
    </source>
</reference>
<feature type="active site" description="Charge relay system" evidence="7 9">
    <location>
        <position position="3140"/>
    </location>
</feature>
<dbReference type="PROSITE" id="PS50994">
    <property type="entry name" value="INTEGRASE"/>
    <property type="match status" value="1"/>
</dbReference>
<dbReference type="Pfam" id="PF05922">
    <property type="entry name" value="Inhibitor_I9"/>
    <property type="match status" value="1"/>
</dbReference>
<dbReference type="Gene3D" id="2.60.40.2310">
    <property type="match status" value="1"/>
</dbReference>
<dbReference type="Pfam" id="PF14223">
    <property type="entry name" value="Retrotran_gag_2"/>
    <property type="match status" value="1"/>
</dbReference>
<dbReference type="Pfam" id="PF17766">
    <property type="entry name" value="fn3_6"/>
    <property type="match status" value="1"/>
</dbReference>
<feature type="compositionally biased region" description="Polar residues" evidence="11">
    <location>
        <begin position="769"/>
        <end position="789"/>
    </location>
</feature>
<gene>
    <name evidence="14" type="ORF">OSB04_005245</name>
</gene>
<dbReference type="Gene3D" id="3.40.50.200">
    <property type="entry name" value="Peptidase S8/S53 domain"/>
    <property type="match status" value="1"/>
</dbReference>
<keyword evidence="8" id="KW-0863">Zinc-finger</keyword>
<dbReference type="InterPro" id="IPR015500">
    <property type="entry name" value="Peptidase_S8_subtilisin-rel"/>
</dbReference>
<keyword evidence="8" id="KW-0862">Zinc</keyword>
<feature type="region of interest" description="Disordered" evidence="11">
    <location>
        <begin position="607"/>
        <end position="661"/>
    </location>
</feature>
<feature type="region of interest" description="Disordered" evidence="11">
    <location>
        <begin position="2523"/>
        <end position="2542"/>
    </location>
</feature>
<feature type="compositionally biased region" description="Polar residues" evidence="11">
    <location>
        <begin position="2436"/>
        <end position="2451"/>
    </location>
</feature>
<dbReference type="GO" id="GO:0003676">
    <property type="term" value="F:nucleic acid binding"/>
    <property type="evidence" value="ECO:0007669"/>
    <property type="project" value="InterPro"/>
</dbReference>
<evidence type="ECO:0000256" key="8">
    <source>
        <dbReference type="PROSITE-ProRule" id="PRU00047"/>
    </source>
</evidence>
<dbReference type="GO" id="GO:0004190">
    <property type="term" value="F:aspartic-type endopeptidase activity"/>
    <property type="evidence" value="ECO:0007669"/>
    <property type="project" value="UniProtKB-KW"/>
</dbReference>
<keyword evidence="4" id="KW-0064">Aspartyl protease</keyword>
<dbReference type="InterPro" id="IPR036875">
    <property type="entry name" value="Znf_CCHC_sf"/>
</dbReference>
<dbReference type="Gene3D" id="3.30.420.10">
    <property type="entry name" value="Ribonuclease H-like superfamily/Ribonuclease H"/>
    <property type="match status" value="1"/>
</dbReference>
<dbReference type="CDD" id="cd09272">
    <property type="entry name" value="RNase_HI_RT_Ty1"/>
    <property type="match status" value="1"/>
</dbReference>
<dbReference type="PROSITE" id="PS00138">
    <property type="entry name" value="SUBTILASE_SER"/>
    <property type="match status" value="1"/>
</dbReference>
<evidence type="ECO:0000256" key="6">
    <source>
        <dbReference type="ARBA" id="ARBA00022825"/>
    </source>
</evidence>
<dbReference type="InterPro" id="IPR037045">
    <property type="entry name" value="S8pro/Inhibitor_I9_sf"/>
</dbReference>
<feature type="region of interest" description="Disordered" evidence="11">
    <location>
        <begin position="711"/>
        <end position="835"/>
    </location>
</feature>
<dbReference type="EMBL" id="JARYMX010000002">
    <property type="protein sequence ID" value="KAJ9560085.1"/>
    <property type="molecule type" value="Genomic_DNA"/>
</dbReference>
<dbReference type="SUPFAM" id="SSF56672">
    <property type="entry name" value="DNA/RNA polymerases"/>
    <property type="match status" value="1"/>
</dbReference>
<dbReference type="InterPro" id="IPR023828">
    <property type="entry name" value="Peptidase_S8_Ser-AS"/>
</dbReference>
<feature type="compositionally biased region" description="Polar residues" evidence="11">
    <location>
        <begin position="1391"/>
        <end position="1405"/>
    </location>
</feature>
<dbReference type="GO" id="GO:0004252">
    <property type="term" value="F:serine-type endopeptidase activity"/>
    <property type="evidence" value="ECO:0007669"/>
    <property type="project" value="UniProtKB-UniRule"/>
</dbReference>
<feature type="region of interest" description="Disordered" evidence="11">
    <location>
        <begin position="2166"/>
        <end position="2264"/>
    </location>
</feature>
<dbReference type="CDD" id="cd02120">
    <property type="entry name" value="PA_subtilisin_like"/>
    <property type="match status" value="1"/>
</dbReference>
<evidence type="ECO:0000256" key="1">
    <source>
        <dbReference type="ARBA" id="ARBA00011073"/>
    </source>
</evidence>
<feature type="domain" description="CCHC-type" evidence="12">
    <location>
        <begin position="321"/>
        <end position="335"/>
    </location>
</feature>
<evidence type="ECO:0000256" key="4">
    <source>
        <dbReference type="ARBA" id="ARBA00022750"/>
    </source>
</evidence>
<dbReference type="Gene3D" id="3.30.70.80">
    <property type="entry name" value="Peptidase S8 propeptide/proteinase inhibitor I9"/>
    <property type="match status" value="1"/>
</dbReference>
<dbReference type="FunFam" id="3.30.70.80:FF:000003">
    <property type="entry name" value="Subtilisin-like protease SBT1.9"/>
    <property type="match status" value="1"/>
</dbReference>
<dbReference type="InterPro" id="IPR043502">
    <property type="entry name" value="DNA/RNA_pol_sf"/>
</dbReference>
<organism evidence="14 15">
    <name type="scientific">Centaurea solstitialis</name>
    <name type="common">yellow star-thistle</name>
    <dbReference type="NCBI Taxonomy" id="347529"/>
    <lineage>
        <taxon>Eukaryota</taxon>
        <taxon>Viridiplantae</taxon>
        <taxon>Streptophyta</taxon>
        <taxon>Embryophyta</taxon>
        <taxon>Tracheophyta</taxon>
        <taxon>Spermatophyta</taxon>
        <taxon>Magnoliopsida</taxon>
        <taxon>eudicotyledons</taxon>
        <taxon>Gunneridae</taxon>
        <taxon>Pentapetalae</taxon>
        <taxon>asterids</taxon>
        <taxon>campanulids</taxon>
        <taxon>Asterales</taxon>
        <taxon>Asteraceae</taxon>
        <taxon>Carduoideae</taxon>
        <taxon>Cardueae</taxon>
        <taxon>Centaureinae</taxon>
        <taxon>Centaurea</taxon>
    </lineage>
</organism>
<feature type="region of interest" description="Disordered" evidence="11">
    <location>
        <begin position="225"/>
        <end position="244"/>
    </location>
</feature>
<evidence type="ECO:0000256" key="9">
    <source>
        <dbReference type="PROSITE-ProRule" id="PRU01240"/>
    </source>
</evidence>
<feature type="region of interest" description="Disordered" evidence="11">
    <location>
        <begin position="338"/>
        <end position="408"/>
    </location>
</feature>
<dbReference type="PROSITE" id="PS50158">
    <property type="entry name" value="ZF_CCHC"/>
    <property type="match status" value="1"/>
</dbReference>
<dbReference type="InterPro" id="IPR054722">
    <property type="entry name" value="PolX-like_BBD"/>
</dbReference>
<evidence type="ECO:0000259" key="13">
    <source>
        <dbReference type="PROSITE" id="PS50994"/>
    </source>
</evidence>
<name>A0AA38TFM0_9ASTR</name>
<dbReference type="GO" id="GO:0008270">
    <property type="term" value="F:zinc ion binding"/>
    <property type="evidence" value="ECO:0007669"/>
    <property type="project" value="UniProtKB-KW"/>
</dbReference>
<feature type="compositionally biased region" description="Basic and acidic residues" evidence="11">
    <location>
        <begin position="610"/>
        <end position="650"/>
    </location>
</feature>